<dbReference type="GO" id="GO:0003677">
    <property type="term" value="F:DNA binding"/>
    <property type="evidence" value="ECO:0007669"/>
    <property type="project" value="InterPro"/>
</dbReference>
<evidence type="ECO:0000256" key="5">
    <source>
        <dbReference type="ARBA" id="ARBA00023235"/>
    </source>
</evidence>
<feature type="region of interest" description="Disordered" evidence="10">
    <location>
        <begin position="646"/>
        <end position="680"/>
    </location>
</feature>
<keyword evidence="4 9" id="KW-0067">ATP-binding</keyword>
<evidence type="ECO:0000256" key="9">
    <source>
        <dbReference type="PROSITE-ProRule" id="PRU00560"/>
    </source>
</evidence>
<name>A0AAW1NR55_9CHLO</name>
<dbReference type="GO" id="GO:0000725">
    <property type="term" value="P:recombinational repair"/>
    <property type="evidence" value="ECO:0007669"/>
    <property type="project" value="TreeGrafter"/>
</dbReference>
<reference evidence="13 14" key="1">
    <citation type="journal article" date="2024" name="Nat. Commun.">
        <title>Phylogenomics reveals the evolutionary origins of lichenization in chlorophyte algae.</title>
        <authorList>
            <person name="Puginier C."/>
            <person name="Libourel C."/>
            <person name="Otte J."/>
            <person name="Skaloud P."/>
            <person name="Haon M."/>
            <person name="Grisel S."/>
            <person name="Petersen M."/>
            <person name="Berrin J.G."/>
            <person name="Delaux P.M."/>
            <person name="Dal Grande F."/>
            <person name="Keller J."/>
        </authorList>
    </citation>
    <scope>NUCLEOTIDE SEQUENCE [LARGE SCALE GENOMIC DNA]</scope>
    <source>
        <strain evidence="13 14">SAG 2036</strain>
    </source>
</reference>
<comment type="catalytic activity">
    <reaction evidence="6">
        <text>Couples ATP hydrolysis with the unwinding of duplex DNA by translocating in the 3'-5' direction.</text>
        <dbReference type="EC" id="5.6.2.4"/>
    </reaction>
</comment>
<sequence>MAPANGAQVVQGSGSEFPPSTPPQGASASAAPVATPQLNTITSAELLSQPEHSSTSTNPSSLPPVGLVTPTPVQPERKRSAAFTSDEEAESPRTTAKRRLFDESAAELTLKELTLNKLQADAAYSPVHEPSLITAGAGSGKTTVMLQRVRHMLEQGVPPANILMVTFSRKAADDLKRRLAGVTGAEKVTALTFHSYCYRLIMRNYSCLGFTAAPTVWGSPKVTKAVTEEAIRRVTLEAARQQALEWMHASDKLDLHSTWEDILEVVRSDHPAIYARCKDAADDSLRREQERQAARQCRIAEMEAQGTPHTGKGEDPTSALVTVSDHVSVMCTLVYNALYRHYMKTEQPTPRAGEPDAKIMYQDIFKSHNAVDFDDLLSLAVQLLNTHPDVLSRERERYKMLLVDEFQDSNPAQIGLVELLQSGRGFVTAVGDSMQSIHGFRGADHRSFQLFEQAFAPPQGPSIRRPLDVNFRSTPHILAAANAAAAETQPEPVQILKACMYDKITALRDELSDRGIEFQVMKEKPFFERVIVKDAMAHLQLAVNLHDDVAFQRLLQRLPNRLGGQFLDMLRSEQAALAAQRHISHVSMYDAAVSLRKGGSMTPAMQSNLIDHLSFCESAAAECLGKSPSQALYHLLKGSGYLDWQQGGQSGEGDAYNASDDYEDEASSGDEDQSAWSKHAAQELKQADLRLHQLYGMARRFEREWHDTCTEVDAPAPNGPATLQRSAPVDQTPQQLPGDQQQRTIAEDGILQLRDFVGRCALDALDLQTSKKQQGVYIGTVHSAKGLEWDAVWVRSHGNLSAELPFHYQDPGDLPPAPTAEHPYVSNIRKRLTATREEHAAEGQRLVYVALTRAREHLFIFTMRNQQEFFWKWTWKPRCVYNRPSDFVKKIKERAPECCEVKVIRTPHEIRKRMPATWRHV</sequence>
<evidence type="ECO:0000313" key="14">
    <source>
        <dbReference type="Proteomes" id="UP001465755"/>
    </source>
</evidence>
<keyword evidence="5" id="KW-0413">Isomerase</keyword>
<feature type="domain" description="UvrD-like helicase C-terminal" evidence="12">
    <location>
        <begin position="381"/>
        <end position="786"/>
    </location>
</feature>
<dbReference type="CDD" id="cd17932">
    <property type="entry name" value="DEXQc_UvrD"/>
    <property type="match status" value="1"/>
</dbReference>
<dbReference type="Gene3D" id="1.10.486.10">
    <property type="entry name" value="PCRA, domain 4"/>
    <property type="match status" value="1"/>
</dbReference>
<evidence type="ECO:0000256" key="4">
    <source>
        <dbReference type="ARBA" id="ARBA00022840"/>
    </source>
</evidence>
<feature type="compositionally biased region" description="Polar residues" evidence="10">
    <location>
        <begin position="36"/>
        <end position="52"/>
    </location>
</feature>
<dbReference type="Proteomes" id="UP001465755">
    <property type="component" value="Unassembled WGS sequence"/>
</dbReference>
<dbReference type="GO" id="GO:0005634">
    <property type="term" value="C:nucleus"/>
    <property type="evidence" value="ECO:0007669"/>
    <property type="project" value="TreeGrafter"/>
</dbReference>
<feature type="compositionally biased region" description="Low complexity" evidence="10">
    <location>
        <begin position="53"/>
        <end position="71"/>
    </location>
</feature>
<dbReference type="GO" id="GO:0005524">
    <property type="term" value="F:ATP binding"/>
    <property type="evidence" value="ECO:0007669"/>
    <property type="project" value="UniProtKB-UniRule"/>
</dbReference>
<evidence type="ECO:0000256" key="7">
    <source>
        <dbReference type="ARBA" id="ARBA00034808"/>
    </source>
</evidence>
<dbReference type="SUPFAM" id="SSF52540">
    <property type="entry name" value="P-loop containing nucleoside triphosphate hydrolases"/>
    <property type="match status" value="1"/>
</dbReference>
<dbReference type="InterPro" id="IPR027417">
    <property type="entry name" value="P-loop_NTPase"/>
</dbReference>
<dbReference type="InterPro" id="IPR014016">
    <property type="entry name" value="UvrD-like_ATP-bd"/>
</dbReference>
<keyword evidence="2 9" id="KW-0378">Hydrolase</keyword>
<evidence type="ECO:0000256" key="10">
    <source>
        <dbReference type="SAM" id="MobiDB-lite"/>
    </source>
</evidence>
<dbReference type="AlphaFoldDB" id="A0AAW1NR55"/>
<dbReference type="PANTHER" id="PTHR11070:SF2">
    <property type="entry name" value="ATP-DEPENDENT DNA HELICASE SRS2"/>
    <property type="match status" value="1"/>
</dbReference>
<comment type="catalytic activity">
    <reaction evidence="8">
        <text>ATP + H2O = ADP + phosphate + H(+)</text>
        <dbReference type="Rhea" id="RHEA:13065"/>
        <dbReference type="ChEBI" id="CHEBI:15377"/>
        <dbReference type="ChEBI" id="CHEBI:15378"/>
        <dbReference type="ChEBI" id="CHEBI:30616"/>
        <dbReference type="ChEBI" id="CHEBI:43474"/>
        <dbReference type="ChEBI" id="CHEBI:456216"/>
        <dbReference type="EC" id="5.6.2.4"/>
    </reaction>
</comment>
<keyword evidence="3 9" id="KW-0347">Helicase</keyword>
<evidence type="ECO:0000256" key="1">
    <source>
        <dbReference type="ARBA" id="ARBA00022741"/>
    </source>
</evidence>
<evidence type="ECO:0000313" key="13">
    <source>
        <dbReference type="EMBL" id="KAK9791154.1"/>
    </source>
</evidence>
<proteinExistence type="predicted"/>
<comment type="caution">
    <text evidence="13">The sequence shown here is derived from an EMBL/GenBank/DDBJ whole genome shotgun (WGS) entry which is preliminary data.</text>
</comment>
<dbReference type="PROSITE" id="PS51217">
    <property type="entry name" value="UVRD_HELICASE_CTER"/>
    <property type="match status" value="1"/>
</dbReference>
<feature type="domain" description="UvrD-like helicase ATP-binding" evidence="11">
    <location>
        <begin position="114"/>
        <end position="474"/>
    </location>
</feature>
<dbReference type="PROSITE" id="PS51198">
    <property type="entry name" value="UVRD_HELICASE_ATP_BIND"/>
    <property type="match status" value="1"/>
</dbReference>
<feature type="compositionally biased region" description="Acidic residues" evidence="10">
    <location>
        <begin position="660"/>
        <end position="673"/>
    </location>
</feature>
<dbReference type="Pfam" id="PF13361">
    <property type="entry name" value="UvrD_C"/>
    <property type="match status" value="2"/>
</dbReference>
<gene>
    <name evidence="13" type="ORF">WJX73_006138</name>
</gene>
<dbReference type="Pfam" id="PF00580">
    <property type="entry name" value="UvrD-helicase"/>
    <property type="match status" value="1"/>
</dbReference>
<dbReference type="InterPro" id="IPR000212">
    <property type="entry name" value="DNA_helicase_UvrD/REP"/>
</dbReference>
<keyword evidence="1 9" id="KW-0547">Nucleotide-binding</keyword>
<keyword evidence="14" id="KW-1185">Reference proteome</keyword>
<dbReference type="GO" id="GO:0016787">
    <property type="term" value="F:hydrolase activity"/>
    <property type="evidence" value="ECO:0007669"/>
    <property type="project" value="UniProtKB-UniRule"/>
</dbReference>
<feature type="compositionally biased region" description="Low complexity" evidence="10">
    <location>
        <begin position="730"/>
        <end position="741"/>
    </location>
</feature>
<evidence type="ECO:0000256" key="2">
    <source>
        <dbReference type="ARBA" id="ARBA00022801"/>
    </source>
</evidence>
<dbReference type="PANTHER" id="PTHR11070">
    <property type="entry name" value="UVRD / RECB / PCRA DNA HELICASE FAMILY MEMBER"/>
    <property type="match status" value="1"/>
</dbReference>
<evidence type="ECO:0000256" key="3">
    <source>
        <dbReference type="ARBA" id="ARBA00022806"/>
    </source>
</evidence>
<evidence type="ECO:0000256" key="8">
    <source>
        <dbReference type="ARBA" id="ARBA00048988"/>
    </source>
</evidence>
<accession>A0AAW1NR55</accession>
<dbReference type="Gene3D" id="3.40.50.300">
    <property type="entry name" value="P-loop containing nucleotide triphosphate hydrolases"/>
    <property type="match status" value="3"/>
</dbReference>
<evidence type="ECO:0000256" key="6">
    <source>
        <dbReference type="ARBA" id="ARBA00034617"/>
    </source>
</evidence>
<dbReference type="InterPro" id="IPR014017">
    <property type="entry name" value="DNA_helicase_UvrD-like_C"/>
</dbReference>
<evidence type="ECO:0000259" key="12">
    <source>
        <dbReference type="PROSITE" id="PS51217"/>
    </source>
</evidence>
<feature type="binding site" evidence="9">
    <location>
        <begin position="135"/>
        <end position="142"/>
    </location>
    <ligand>
        <name>ATP</name>
        <dbReference type="ChEBI" id="CHEBI:30616"/>
    </ligand>
</feature>
<protein>
    <recommendedName>
        <fullName evidence="7">DNA 3'-5' helicase</fullName>
        <ecNumber evidence="7">5.6.2.4</ecNumber>
    </recommendedName>
</protein>
<feature type="region of interest" description="Disordered" evidence="10">
    <location>
        <begin position="1"/>
        <end position="97"/>
    </location>
</feature>
<feature type="region of interest" description="Disordered" evidence="10">
    <location>
        <begin position="710"/>
        <end position="741"/>
    </location>
</feature>
<organism evidence="13 14">
    <name type="scientific">Symbiochloris irregularis</name>
    <dbReference type="NCBI Taxonomy" id="706552"/>
    <lineage>
        <taxon>Eukaryota</taxon>
        <taxon>Viridiplantae</taxon>
        <taxon>Chlorophyta</taxon>
        <taxon>core chlorophytes</taxon>
        <taxon>Trebouxiophyceae</taxon>
        <taxon>Trebouxiales</taxon>
        <taxon>Trebouxiaceae</taxon>
        <taxon>Symbiochloris</taxon>
    </lineage>
</organism>
<dbReference type="EC" id="5.6.2.4" evidence="7"/>
<evidence type="ECO:0000259" key="11">
    <source>
        <dbReference type="PROSITE" id="PS51198"/>
    </source>
</evidence>
<dbReference type="EMBL" id="JALJOQ010000182">
    <property type="protein sequence ID" value="KAK9791154.1"/>
    <property type="molecule type" value="Genomic_DNA"/>
</dbReference>
<dbReference type="GO" id="GO:0043138">
    <property type="term" value="F:3'-5' DNA helicase activity"/>
    <property type="evidence" value="ECO:0007669"/>
    <property type="project" value="UniProtKB-EC"/>
</dbReference>